<comment type="subcellular location">
    <subcellularLocation>
        <location evidence="1">Secreted</location>
    </subcellularLocation>
</comment>
<dbReference type="AlphaFoldDB" id="A0A238FB80"/>
<evidence type="ECO:0000256" key="3">
    <source>
        <dbReference type="ARBA" id="ARBA00022729"/>
    </source>
</evidence>
<keyword evidence="8" id="KW-1185">Reference proteome</keyword>
<feature type="signal peptide" evidence="5">
    <location>
        <begin position="1"/>
        <end position="30"/>
    </location>
</feature>
<protein>
    <submittedName>
        <fullName evidence="7">BQ2448_2174 protein</fullName>
    </submittedName>
</protein>
<dbReference type="InterPro" id="IPR008427">
    <property type="entry name" value="Extracellular_membr_CFEM_dom"/>
</dbReference>
<name>A0A238FB80_9BASI</name>
<dbReference type="GO" id="GO:0005576">
    <property type="term" value="C:extracellular region"/>
    <property type="evidence" value="ECO:0007669"/>
    <property type="project" value="UniProtKB-SubCell"/>
</dbReference>
<evidence type="ECO:0000313" key="7">
    <source>
        <dbReference type="EMBL" id="SCV69154.1"/>
    </source>
</evidence>
<feature type="domain" description="CFEM" evidence="6">
    <location>
        <begin position="41"/>
        <end position="140"/>
    </location>
</feature>
<dbReference type="Pfam" id="PF05730">
    <property type="entry name" value="CFEM"/>
    <property type="match status" value="1"/>
</dbReference>
<keyword evidence="3 5" id="KW-0732">Signal</keyword>
<evidence type="ECO:0000256" key="4">
    <source>
        <dbReference type="ARBA" id="ARBA00023157"/>
    </source>
</evidence>
<feature type="chain" id="PRO_5012511693" evidence="5">
    <location>
        <begin position="31"/>
        <end position="140"/>
    </location>
</feature>
<proteinExistence type="predicted"/>
<evidence type="ECO:0000259" key="6">
    <source>
        <dbReference type="PROSITE" id="PS52012"/>
    </source>
</evidence>
<dbReference type="Proteomes" id="UP000198372">
    <property type="component" value="Unassembled WGS sequence"/>
</dbReference>
<evidence type="ECO:0000256" key="1">
    <source>
        <dbReference type="ARBA" id="ARBA00004613"/>
    </source>
</evidence>
<dbReference type="OrthoDB" id="3065412at2759"/>
<evidence type="ECO:0000256" key="5">
    <source>
        <dbReference type="SAM" id="SignalP"/>
    </source>
</evidence>
<sequence length="140" mass="14539">MTPRTRSFLGFKVFALLVLTVLVHLSGATSSNLNPIASSSSGPLVSRGFDTLKKLSKRSGENQPIVPACITGCIARNALAVPCATDDVECICTNQSWLDGVGSCFGTACGNDTAGIAIGVAYTETYCMTQNIFVGISVPS</sequence>
<accession>A0A238FB80</accession>
<organism evidence="7 8">
    <name type="scientific">Microbotryum intermedium</name>
    <dbReference type="NCBI Taxonomy" id="269621"/>
    <lineage>
        <taxon>Eukaryota</taxon>
        <taxon>Fungi</taxon>
        <taxon>Dikarya</taxon>
        <taxon>Basidiomycota</taxon>
        <taxon>Pucciniomycotina</taxon>
        <taxon>Microbotryomycetes</taxon>
        <taxon>Microbotryales</taxon>
        <taxon>Microbotryaceae</taxon>
        <taxon>Microbotryum</taxon>
    </lineage>
</organism>
<dbReference type="PROSITE" id="PS52012">
    <property type="entry name" value="CFEM"/>
    <property type="match status" value="1"/>
</dbReference>
<evidence type="ECO:0000256" key="2">
    <source>
        <dbReference type="ARBA" id="ARBA00022525"/>
    </source>
</evidence>
<keyword evidence="4" id="KW-1015">Disulfide bond</keyword>
<gene>
    <name evidence="7" type="ORF">BQ2448_2174</name>
</gene>
<keyword evidence="2" id="KW-0964">Secreted</keyword>
<evidence type="ECO:0000313" key="8">
    <source>
        <dbReference type="Proteomes" id="UP000198372"/>
    </source>
</evidence>
<reference evidence="8" key="1">
    <citation type="submission" date="2016-09" db="EMBL/GenBank/DDBJ databases">
        <authorList>
            <person name="Jeantristanb JTB J.-T."/>
            <person name="Ricardo R."/>
        </authorList>
    </citation>
    <scope>NUCLEOTIDE SEQUENCE [LARGE SCALE GENOMIC DNA]</scope>
</reference>
<dbReference type="EMBL" id="FMSP01000004">
    <property type="protein sequence ID" value="SCV69154.1"/>
    <property type="molecule type" value="Genomic_DNA"/>
</dbReference>